<dbReference type="RefSeq" id="WP_149385847.1">
    <property type="nucleotide sequence ID" value="NZ_VTRU01000001.1"/>
</dbReference>
<dbReference type="SUPFAM" id="SSF46689">
    <property type="entry name" value="Homeodomain-like"/>
    <property type="match status" value="1"/>
</dbReference>
<feature type="domain" description="HTH araC/xylS-type" evidence="4">
    <location>
        <begin position="192"/>
        <end position="297"/>
    </location>
</feature>
<evidence type="ECO:0000256" key="3">
    <source>
        <dbReference type="ARBA" id="ARBA00023163"/>
    </source>
</evidence>
<dbReference type="GO" id="GO:0043565">
    <property type="term" value="F:sequence-specific DNA binding"/>
    <property type="evidence" value="ECO:0007669"/>
    <property type="project" value="InterPro"/>
</dbReference>
<protein>
    <submittedName>
        <fullName evidence="5">Helix-turn-helix transcriptional regulator</fullName>
    </submittedName>
</protein>
<dbReference type="Gene3D" id="1.10.10.60">
    <property type="entry name" value="Homeodomain-like"/>
    <property type="match status" value="2"/>
</dbReference>
<dbReference type="AlphaFoldDB" id="A0A5D8ZUR2"/>
<dbReference type="EMBL" id="VTRU01000001">
    <property type="protein sequence ID" value="TZF98675.1"/>
    <property type="molecule type" value="Genomic_DNA"/>
</dbReference>
<accession>A0A5D8ZUR2</accession>
<evidence type="ECO:0000313" key="6">
    <source>
        <dbReference type="Proteomes" id="UP000323884"/>
    </source>
</evidence>
<comment type="caution">
    <text evidence="5">The sequence shown here is derived from an EMBL/GenBank/DDBJ whole genome shotgun (WGS) entry which is preliminary data.</text>
</comment>
<evidence type="ECO:0000313" key="5">
    <source>
        <dbReference type="EMBL" id="TZF98675.1"/>
    </source>
</evidence>
<dbReference type="SMART" id="SM00342">
    <property type="entry name" value="HTH_ARAC"/>
    <property type="match status" value="1"/>
</dbReference>
<dbReference type="PANTHER" id="PTHR43280:SF32">
    <property type="entry name" value="TRANSCRIPTIONAL REGULATORY PROTEIN"/>
    <property type="match status" value="1"/>
</dbReference>
<dbReference type="PANTHER" id="PTHR43280">
    <property type="entry name" value="ARAC-FAMILY TRANSCRIPTIONAL REGULATOR"/>
    <property type="match status" value="1"/>
</dbReference>
<dbReference type="Pfam" id="PF12833">
    <property type="entry name" value="HTH_18"/>
    <property type="match status" value="1"/>
</dbReference>
<evidence type="ECO:0000259" key="4">
    <source>
        <dbReference type="PROSITE" id="PS01124"/>
    </source>
</evidence>
<dbReference type="InterPro" id="IPR018060">
    <property type="entry name" value="HTH_AraC"/>
</dbReference>
<geneLocation type="plasmid" evidence="5">
    <name>unnamed1</name>
</geneLocation>
<proteinExistence type="predicted"/>
<evidence type="ECO:0000256" key="2">
    <source>
        <dbReference type="ARBA" id="ARBA00023125"/>
    </source>
</evidence>
<keyword evidence="1" id="KW-0805">Transcription regulation</keyword>
<dbReference type="OrthoDB" id="2600165at2"/>
<name>A0A5D8ZUR2_9FLAO</name>
<keyword evidence="2" id="KW-0238">DNA-binding</keyword>
<dbReference type="PRINTS" id="PR00032">
    <property type="entry name" value="HTHARAC"/>
</dbReference>
<dbReference type="Proteomes" id="UP000323884">
    <property type="component" value="Unassembled WGS sequence"/>
</dbReference>
<dbReference type="InterPro" id="IPR020449">
    <property type="entry name" value="Tscrpt_reg_AraC-type_HTH"/>
</dbReference>
<sequence>MSQSIYFETVNDYNQFNNHETLHPLVSVIDFSKAHKRTGSKMYFNLYCIFLKDVKCGDLKYGRATYDYQEGTLVFVSPGQVVDVENKIDKYQPLGHGLVFHPDLIKGTSLGKGISEYGFFGYQTNEALHLSAKEQQMVLEMFADIQFELSRPVDKHSKKVITSNIELFLNHCDRFYDRQFITRENVNKGILEKFEELLNNYFSSEKPNTVGLPSVAYCADELHLSPNYFGDLIKKETGKTAQEYIQNKIIDVAKQRVFNVDKSISQIAYELGFKYPQHFIRLFKQRTGVTPNEFRNLN</sequence>
<dbReference type="GO" id="GO:0003700">
    <property type="term" value="F:DNA-binding transcription factor activity"/>
    <property type="evidence" value="ECO:0007669"/>
    <property type="project" value="InterPro"/>
</dbReference>
<evidence type="ECO:0000256" key="1">
    <source>
        <dbReference type="ARBA" id="ARBA00023015"/>
    </source>
</evidence>
<gene>
    <name evidence="5" type="ORF">FW781_01740</name>
</gene>
<keyword evidence="5" id="KW-0614">Plasmid</keyword>
<dbReference type="InterPro" id="IPR009057">
    <property type="entry name" value="Homeodomain-like_sf"/>
</dbReference>
<keyword evidence="3" id="KW-0804">Transcription</keyword>
<dbReference type="PROSITE" id="PS01124">
    <property type="entry name" value="HTH_ARAC_FAMILY_2"/>
    <property type="match status" value="1"/>
</dbReference>
<reference evidence="5 6" key="1">
    <citation type="submission" date="2019-08" db="EMBL/GenBank/DDBJ databases">
        <title>Draft genome sequence of Chryseobacterium sp. Gsoil 183.</title>
        <authorList>
            <person name="Im W.-T."/>
        </authorList>
    </citation>
    <scope>NUCLEOTIDE SEQUENCE [LARGE SCALE GENOMIC DNA]</scope>
    <source>
        <strain evidence="5 6">Gsoil 183</strain>
        <plasmid evidence="5">unnamed1</plasmid>
    </source>
</reference>
<keyword evidence="6" id="KW-1185">Reference proteome</keyword>
<organism evidence="5 6">
    <name type="scientific">Chryseobacterium panacisoli</name>
    <dbReference type="NCBI Taxonomy" id="1807141"/>
    <lineage>
        <taxon>Bacteria</taxon>
        <taxon>Pseudomonadati</taxon>
        <taxon>Bacteroidota</taxon>
        <taxon>Flavobacteriia</taxon>
        <taxon>Flavobacteriales</taxon>
        <taxon>Weeksellaceae</taxon>
        <taxon>Chryseobacterium group</taxon>
        <taxon>Chryseobacterium</taxon>
    </lineage>
</organism>